<feature type="transmembrane region" description="Helical" evidence="1">
    <location>
        <begin position="108"/>
        <end position="129"/>
    </location>
</feature>
<sequence length="369" mass="41184">MTMTAAEPARLTEPAALATPDGRSTRLAALDLFRFVSALGVALFHLVAVAGSGGVRIWGDPPEAVFGSFHRIASYGWVGVPFFFMISGFVVCMTAWDRTPEQYLRSRVVRLFPALWVCMTITTLVATAYPRVFTPVPFRAFLANMFLLADPLGVPRVDDVYWTLWLEIKFYLLFLAVVWIGVTYRNVVAFCLLWSVASVLAAEAGQPWLDALVMRGNSHYFVAGVAFHLIHRHGSRPELWLLVAFSWALSMHYYDGNPWQAVHGMSYRPSSVAVTLCFGALALLSLGCLDRIRWRPLETLGTATYPFYLLHYVVGFAVVHLVRRHTTIDPVTLLVLVIVALIGLSILVSRHVERPFAARLARALTKRSV</sequence>
<dbReference type="Pfam" id="PF01757">
    <property type="entry name" value="Acyl_transf_3"/>
    <property type="match status" value="1"/>
</dbReference>
<comment type="caution">
    <text evidence="3">The sequence shown here is derived from an EMBL/GenBank/DDBJ whole genome shotgun (WGS) entry which is preliminary data.</text>
</comment>
<dbReference type="GO" id="GO:0009103">
    <property type="term" value="P:lipopolysaccharide biosynthetic process"/>
    <property type="evidence" value="ECO:0007669"/>
    <property type="project" value="TreeGrafter"/>
</dbReference>
<evidence type="ECO:0000256" key="1">
    <source>
        <dbReference type="SAM" id="Phobius"/>
    </source>
</evidence>
<dbReference type="Proteomes" id="UP000239415">
    <property type="component" value="Unassembled WGS sequence"/>
</dbReference>
<dbReference type="GO" id="GO:0016747">
    <property type="term" value="F:acyltransferase activity, transferring groups other than amino-acyl groups"/>
    <property type="evidence" value="ECO:0007669"/>
    <property type="project" value="InterPro"/>
</dbReference>
<accession>A0A2T0KMI9</accession>
<keyword evidence="1" id="KW-1133">Transmembrane helix</keyword>
<dbReference type="AlphaFoldDB" id="A0A2T0KMI9"/>
<dbReference type="OrthoDB" id="9807745at2"/>
<feature type="transmembrane region" description="Helical" evidence="1">
    <location>
        <begin position="187"/>
        <end position="206"/>
    </location>
</feature>
<dbReference type="GO" id="GO:0016020">
    <property type="term" value="C:membrane"/>
    <property type="evidence" value="ECO:0007669"/>
    <property type="project" value="TreeGrafter"/>
</dbReference>
<name>A0A2T0KMI9_9ACTN</name>
<dbReference type="InterPro" id="IPR050879">
    <property type="entry name" value="Acyltransferase_3"/>
</dbReference>
<proteinExistence type="predicted"/>
<protein>
    <submittedName>
        <fullName evidence="3">Peptidoglycan/LPS O-acetylase OafA/YrhL</fullName>
    </submittedName>
</protein>
<feature type="transmembrane region" description="Helical" evidence="1">
    <location>
        <begin position="300"/>
        <end position="319"/>
    </location>
</feature>
<organism evidence="3 4">
    <name type="scientific">Actinoplanes italicus</name>
    <dbReference type="NCBI Taxonomy" id="113567"/>
    <lineage>
        <taxon>Bacteria</taxon>
        <taxon>Bacillati</taxon>
        <taxon>Actinomycetota</taxon>
        <taxon>Actinomycetes</taxon>
        <taxon>Micromonosporales</taxon>
        <taxon>Micromonosporaceae</taxon>
        <taxon>Actinoplanes</taxon>
    </lineage>
</organism>
<dbReference type="PANTHER" id="PTHR23028">
    <property type="entry name" value="ACETYLTRANSFERASE"/>
    <property type="match status" value="1"/>
</dbReference>
<evidence type="ECO:0000313" key="4">
    <source>
        <dbReference type="Proteomes" id="UP000239415"/>
    </source>
</evidence>
<keyword evidence="1" id="KW-0472">Membrane</keyword>
<dbReference type="EMBL" id="PVMZ01000002">
    <property type="protein sequence ID" value="PRX24853.1"/>
    <property type="molecule type" value="Genomic_DNA"/>
</dbReference>
<feature type="transmembrane region" description="Helical" evidence="1">
    <location>
        <begin position="75"/>
        <end position="96"/>
    </location>
</feature>
<feature type="domain" description="Acyltransferase 3" evidence="2">
    <location>
        <begin position="28"/>
        <end position="349"/>
    </location>
</feature>
<gene>
    <name evidence="3" type="ORF">CLV67_102633</name>
</gene>
<feature type="transmembrane region" description="Helical" evidence="1">
    <location>
        <begin position="160"/>
        <end position="180"/>
    </location>
</feature>
<reference evidence="3 4" key="1">
    <citation type="submission" date="2018-03" db="EMBL/GenBank/DDBJ databases">
        <title>Genomic Encyclopedia of Archaeal and Bacterial Type Strains, Phase II (KMG-II): from individual species to whole genera.</title>
        <authorList>
            <person name="Goeker M."/>
        </authorList>
    </citation>
    <scope>NUCLEOTIDE SEQUENCE [LARGE SCALE GENOMIC DNA]</scope>
    <source>
        <strain evidence="3 4">DSM 43146</strain>
    </source>
</reference>
<dbReference type="PANTHER" id="PTHR23028:SF53">
    <property type="entry name" value="ACYL_TRANSF_3 DOMAIN-CONTAINING PROTEIN"/>
    <property type="match status" value="1"/>
</dbReference>
<keyword evidence="1" id="KW-0812">Transmembrane</keyword>
<feature type="transmembrane region" description="Helical" evidence="1">
    <location>
        <begin position="331"/>
        <end position="349"/>
    </location>
</feature>
<dbReference type="InterPro" id="IPR002656">
    <property type="entry name" value="Acyl_transf_3_dom"/>
</dbReference>
<keyword evidence="4" id="KW-1185">Reference proteome</keyword>
<feature type="transmembrane region" description="Helical" evidence="1">
    <location>
        <begin position="32"/>
        <end position="55"/>
    </location>
</feature>
<evidence type="ECO:0000259" key="2">
    <source>
        <dbReference type="Pfam" id="PF01757"/>
    </source>
</evidence>
<feature type="transmembrane region" description="Helical" evidence="1">
    <location>
        <begin position="266"/>
        <end position="288"/>
    </location>
</feature>
<evidence type="ECO:0000313" key="3">
    <source>
        <dbReference type="EMBL" id="PRX24853.1"/>
    </source>
</evidence>